<accession>A0ACC0QU98</accession>
<dbReference type="Proteomes" id="UP001065298">
    <property type="component" value="Chromosome 6"/>
</dbReference>
<proteinExistence type="predicted"/>
<sequence>MWQDATIEFMKQAFRGDDKSVEYIGALMAKGKFNNQRTTVEIPELEKQIRKVFYAILIPEAWRVGAGLAPAFIMDSGYDCNAVRPLDNDYIAPSTAEEMGYCYNGRRYYLVAPNDDATSCGNPSPPANGGAPPCHDKYFTPPQSIGELTGKIDAWEGLTKEELIAGAVEGWKLRGEKNRGGFPDMTNPKNYDFLLEGEGARKIDIRAPGIVQIPVCSPEKARSGWKYGSSLSSTQKDKLLDALPYYPCTNY</sequence>
<comment type="caution">
    <text evidence="1">The sequence shown here is derived from an EMBL/GenBank/DDBJ whole genome shotgun (WGS) entry which is preliminary data.</text>
</comment>
<organism evidence="1 2">
    <name type="scientific">Fusarium keratoplasticum</name>
    <dbReference type="NCBI Taxonomy" id="1328300"/>
    <lineage>
        <taxon>Eukaryota</taxon>
        <taxon>Fungi</taxon>
        <taxon>Dikarya</taxon>
        <taxon>Ascomycota</taxon>
        <taxon>Pezizomycotina</taxon>
        <taxon>Sordariomycetes</taxon>
        <taxon>Hypocreomycetidae</taxon>
        <taxon>Hypocreales</taxon>
        <taxon>Nectriaceae</taxon>
        <taxon>Fusarium</taxon>
        <taxon>Fusarium solani species complex</taxon>
    </lineage>
</organism>
<gene>
    <name evidence="1" type="ORF">NCS57_00844900</name>
</gene>
<evidence type="ECO:0000313" key="1">
    <source>
        <dbReference type="EMBL" id="KAI8666207.1"/>
    </source>
</evidence>
<evidence type="ECO:0000313" key="2">
    <source>
        <dbReference type="Proteomes" id="UP001065298"/>
    </source>
</evidence>
<protein>
    <submittedName>
        <fullName evidence="1">Chitinase</fullName>
    </submittedName>
</protein>
<reference evidence="1" key="1">
    <citation type="submission" date="2022-06" db="EMBL/GenBank/DDBJ databases">
        <title>Fusarium solani species complex genomes reveal bases of compartmentalisation and animal pathogenesis.</title>
        <authorList>
            <person name="Tsai I.J."/>
        </authorList>
    </citation>
    <scope>NUCLEOTIDE SEQUENCE</scope>
    <source>
        <strain evidence="1">Fu6.1</strain>
    </source>
</reference>
<name>A0ACC0QU98_9HYPO</name>
<keyword evidence="2" id="KW-1185">Reference proteome</keyword>
<dbReference type="EMBL" id="CM046508">
    <property type="protein sequence ID" value="KAI8666207.1"/>
    <property type="molecule type" value="Genomic_DNA"/>
</dbReference>